<accession>A0A6M3MFT4</accession>
<protein>
    <submittedName>
        <fullName evidence="2">Uncharacterized protein</fullName>
    </submittedName>
</protein>
<proteinExistence type="predicted"/>
<organism evidence="2">
    <name type="scientific">viral metagenome</name>
    <dbReference type="NCBI Taxonomy" id="1070528"/>
    <lineage>
        <taxon>unclassified sequences</taxon>
        <taxon>metagenomes</taxon>
        <taxon>organismal metagenomes</taxon>
    </lineage>
</organism>
<dbReference type="EMBL" id="MT143658">
    <property type="protein sequence ID" value="QJA99593.1"/>
    <property type="molecule type" value="Genomic_DNA"/>
</dbReference>
<evidence type="ECO:0000313" key="1">
    <source>
        <dbReference type="EMBL" id="QJA99593.1"/>
    </source>
</evidence>
<evidence type="ECO:0000313" key="2">
    <source>
        <dbReference type="EMBL" id="QJB04186.1"/>
    </source>
</evidence>
<sequence>MTKECTWDDCPILELIHRIGIEAFSEGVRKERERSAGLLHDGACMVLFAQSQFHGSDSARREEEKDQGEACP</sequence>
<reference evidence="2" key="1">
    <citation type="submission" date="2020-03" db="EMBL/GenBank/DDBJ databases">
        <title>The deep terrestrial virosphere.</title>
        <authorList>
            <person name="Holmfeldt K."/>
            <person name="Nilsson E."/>
            <person name="Simone D."/>
            <person name="Lopez-Fernandez M."/>
            <person name="Wu X."/>
            <person name="de Brujin I."/>
            <person name="Lundin D."/>
            <person name="Andersson A."/>
            <person name="Bertilsson S."/>
            <person name="Dopson M."/>
        </authorList>
    </citation>
    <scope>NUCLEOTIDE SEQUENCE</scope>
    <source>
        <strain evidence="1">MM171A00961</strain>
        <strain evidence="2">MM171B00429</strain>
    </source>
</reference>
<name>A0A6M3MFT4_9ZZZZ</name>
<gene>
    <name evidence="1" type="ORF">MM171A00961_0003</name>
    <name evidence="2" type="ORF">MM171B00429_0004</name>
</gene>
<dbReference type="AlphaFoldDB" id="A0A6M3MFT4"/>
<dbReference type="EMBL" id="MT143875">
    <property type="protein sequence ID" value="QJB04186.1"/>
    <property type="molecule type" value="Genomic_DNA"/>
</dbReference>